<evidence type="ECO:0000256" key="2">
    <source>
        <dbReference type="ARBA" id="ARBA00007977"/>
    </source>
</evidence>
<keyword evidence="4 7" id="KW-0812">Transmembrane</keyword>
<evidence type="ECO:0000313" key="9">
    <source>
        <dbReference type="Proteomes" id="UP001521074"/>
    </source>
</evidence>
<reference evidence="8 9" key="1">
    <citation type="submission" date="2021-12" db="EMBL/GenBank/DDBJ databases">
        <title>Genome sequence of Acetobacter sicerae DmPark20a_162.</title>
        <authorList>
            <person name="Chaston J.M."/>
        </authorList>
    </citation>
    <scope>NUCLEOTIDE SEQUENCE [LARGE SCALE GENOMIC DNA]</scope>
    <source>
        <strain evidence="8 9">DmPark20a_162</strain>
    </source>
</reference>
<feature type="transmembrane region" description="Helical" evidence="7">
    <location>
        <begin position="41"/>
        <end position="64"/>
    </location>
</feature>
<evidence type="ECO:0000256" key="1">
    <source>
        <dbReference type="ARBA" id="ARBA00004651"/>
    </source>
</evidence>
<feature type="transmembrane region" description="Helical" evidence="7">
    <location>
        <begin position="105"/>
        <end position="127"/>
    </location>
</feature>
<dbReference type="InterPro" id="IPR018383">
    <property type="entry name" value="UPF0324_pro"/>
</dbReference>
<feature type="transmembrane region" description="Helical" evidence="7">
    <location>
        <begin position="76"/>
        <end position="98"/>
    </location>
</feature>
<evidence type="ECO:0000256" key="5">
    <source>
        <dbReference type="ARBA" id="ARBA00022989"/>
    </source>
</evidence>
<dbReference type="PANTHER" id="PTHR30106:SF2">
    <property type="entry name" value="UPF0324 INNER MEMBRANE PROTEIN YEIH"/>
    <property type="match status" value="1"/>
</dbReference>
<feature type="transmembrane region" description="Helical" evidence="7">
    <location>
        <begin position="266"/>
        <end position="285"/>
    </location>
</feature>
<evidence type="ECO:0000256" key="7">
    <source>
        <dbReference type="SAM" id="Phobius"/>
    </source>
</evidence>
<comment type="caution">
    <text evidence="8">The sequence shown here is derived from an EMBL/GenBank/DDBJ whole genome shotgun (WGS) entry which is preliminary data.</text>
</comment>
<keyword evidence="3" id="KW-1003">Cell membrane</keyword>
<feature type="transmembrane region" description="Helical" evidence="7">
    <location>
        <begin position="163"/>
        <end position="185"/>
    </location>
</feature>
<comment type="subcellular location">
    <subcellularLocation>
        <location evidence="1">Cell membrane</location>
        <topology evidence="1">Multi-pass membrane protein</topology>
    </subcellularLocation>
</comment>
<keyword evidence="5 7" id="KW-1133">Transmembrane helix</keyword>
<feature type="transmembrane region" description="Helical" evidence="7">
    <location>
        <begin position="133"/>
        <end position="156"/>
    </location>
</feature>
<protein>
    <submittedName>
        <fullName evidence="8">Sulfate exporter family transporter</fullName>
    </submittedName>
</protein>
<sequence length="346" mass="35447">MQSDAHDMTRTPPIFRALPGLLLSMAVAGSAMLLEQAERSLVGTAWIESLVLAILAGTILRTLWQPPATFESGIHFSAHTLLEAAVALMGAAVSFEMVMKAGPMLVLGIVGTVGIAIGAGVLLGRAFGLPAKMAVLIACGNAICGNSAIAAVAVAIDADNDEAATAVAFTAVLGIVVILCLPLAAHTLHLTQTEGGVLAGLTVYAVPQVLAAAGPMGATAIQIGTLVKLIRVLMLGPVVAVCSLIYARQTPFRNDTKPGFSLNRFLPPFIVVFMGLMAARSLGLVPHELLAPLHTMSSLFTLVAMAALGLGVDLRNVLAAGPRVVTVVTLSLAVLGMVALLVARAC</sequence>
<organism evidence="8 9">
    <name type="scientific">Acetobacter sicerae</name>
    <dbReference type="NCBI Taxonomy" id="85325"/>
    <lineage>
        <taxon>Bacteria</taxon>
        <taxon>Pseudomonadati</taxon>
        <taxon>Pseudomonadota</taxon>
        <taxon>Alphaproteobacteria</taxon>
        <taxon>Acetobacterales</taxon>
        <taxon>Acetobacteraceae</taxon>
        <taxon>Acetobacter</taxon>
    </lineage>
</organism>
<dbReference type="EMBL" id="JAJSOJ010000021">
    <property type="protein sequence ID" value="MCE0743773.1"/>
    <property type="molecule type" value="Genomic_DNA"/>
</dbReference>
<evidence type="ECO:0000256" key="4">
    <source>
        <dbReference type="ARBA" id="ARBA00022692"/>
    </source>
</evidence>
<proteinExistence type="inferred from homology"/>
<feature type="transmembrane region" description="Helical" evidence="7">
    <location>
        <begin position="324"/>
        <end position="343"/>
    </location>
</feature>
<keyword evidence="6 7" id="KW-0472">Membrane</keyword>
<evidence type="ECO:0000313" key="8">
    <source>
        <dbReference type="EMBL" id="MCE0743773.1"/>
    </source>
</evidence>
<comment type="similarity">
    <text evidence="2">Belongs to the UPF0324 family.</text>
</comment>
<evidence type="ECO:0000256" key="6">
    <source>
        <dbReference type="ARBA" id="ARBA00023136"/>
    </source>
</evidence>
<feature type="transmembrane region" description="Helical" evidence="7">
    <location>
        <begin position="14"/>
        <end position="34"/>
    </location>
</feature>
<evidence type="ECO:0000256" key="3">
    <source>
        <dbReference type="ARBA" id="ARBA00022475"/>
    </source>
</evidence>
<feature type="transmembrane region" description="Helical" evidence="7">
    <location>
        <begin position="229"/>
        <end position="246"/>
    </location>
</feature>
<dbReference type="PANTHER" id="PTHR30106">
    <property type="entry name" value="INNER MEMBRANE PROTEIN YEIH-RELATED"/>
    <property type="match status" value="1"/>
</dbReference>
<dbReference type="Pfam" id="PF03601">
    <property type="entry name" value="Cons_hypoth698"/>
    <property type="match status" value="1"/>
</dbReference>
<feature type="transmembrane region" description="Helical" evidence="7">
    <location>
        <begin position="292"/>
        <end position="312"/>
    </location>
</feature>
<keyword evidence="9" id="KW-1185">Reference proteome</keyword>
<feature type="transmembrane region" description="Helical" evidence="7">
    <location>
        <begin position="197"/>
        <end position="217"/>
    </location>
</feature>
<gene>
    <name evidence="8" type="ORF">LWC05_07675</name>
</gene>
<name>A0ABS8VWR6_9PROT</name>
<dbReference type="Proteomes" id="UP001521074">
    <property type="component" value="Unassembled WGS sequence"/>
</dbReference>
<accession>A0ABS8VWR6</accession>
<dbReference type="RefSeq" id="WP_232877396.1">
    <property type="nucleotide sequence ID" value="NZ_JAJSOJ010000021.1"/>
</dbReference>